<accession>M7BB31</accession>
<evidence type="ECO:0000313" key="1">
    <source>
        <dbReference type="EMBL" id="EMP32780.1"/>
    </source>
</evidence>
<gene>
    <name evidence="1" type="ORF">UY3_10052</name>
</gene>
<proteinExistence type="predicted"/>
<name>M7BB31_CHEMY</name>
<evidence type="ECO:0000313" key="2">
    <source>
        <dbReference type="Proteomes" id="UP000031443"/>
    </source>
</evidence>
<reference evidence="2" key="1">
    <citation type="journal article" date="2013" name="Nat. Genet.">
        <title>The draft genomes of soft-shell turtle and green sea turtle yield insights into the development and evolution of the turtle-specific body plan.</title>
        <authorList>
            <person name="Wang Z."/>
            <person name="Pascual-Anaya J."/>
            <person name="Zadissa A."/>
            <person name="Li W."/>
            <person name="Niimura Y."/>
            <person name="Huang Z."/>
            <person name="Li C."/>
            <person name="White S."/>
            <person name="Xiong Z."/>
            <person name="Fang D."/>
            <person name="Wang B."/>
            <person name="Ming Y."/>
            <person name="Chen Y."/>
            <person name="Zheng Y."/>
            <person name="Kuraku S."/>
            <person name="Pignatelli M."/>
            <person name="Herrero J."/>
            <person name="Beal K."/>
            <person name="Nozawa M."/>
            <person name="Li Q."/>
            <person name="Wang J."/>
            <person name="Zhang H."/>
            <person name="Yu L."/>
            <person name="Shigenobu S."/>
            <person name="Wang J."/>
            <person name="Liu J."/>
            <person name="Flicek P."/>
            <person name="Searle S."/>
            <person name="Wang J."/>
            <person name="Kuratani S."/>
            <person name="Yin Y."/>
            <person name="Aken B."/>
            <person name="Zhang G."/>
            <person name="Irie N."/>
        </authorList>
    </citation>
    <scope>NUCLEOTIDE SEQUENCE [LARGE SCALE GENOMIC DNA]</scope>
</reference>
<organism evidence="1 2">
    <name type="scientific">Chelonia mydas</name>
    <name type="common">Green sea-turtle</name>
    <name type="synonym">Chelonia agassizi</name>
    <dbReference type="NCBI Taxonomy" id="8469"/>
    <lineage>
        <taxon>Eukaryota</taxon>
        <taxon>Metazoa</taxon>
        <taxon>Chordata</taxon>
        <taxon>Craniata</taxon>
        <taxon>Vertebrata</taxon>
        <taxon>Euteleostomi</taxon>
        <taxon>Archelosauria</taxon>
        <taxon>Testudinata</taxon>
        <taxon>Testudines</taxon>
        <taxon>Cryptodira</taxon>
        <taxon>Durocryptodira</taxon>
        <taxon>Americhelydia</taxon>
        <taxon>Chelonioidea</taxon>
        <taxon>Cheloniidae</taxon>
        <taxon>Chelonia</taxon>
    </lineage>
</organism>
<sequence>MNSPTDFDSTCHALVKCLESQTLGYRLLLDRDFVCSVICTALSTDSELNNNQVYFVLGLFAKQPSAKEQCGNLSTYSPTDFDSTCHALVKCLESQTLGYRLLLDRDFVCSVICTALSTDSELNNNQVYFVLGLFAKEPSAKEQCGREEEECEKN</sequence>
<dbReference type="Proteomes" id="UP000031443">
    <property type="component" value="Unassembled WGS sequence"/>
</dbReference>
<protein>
    <submittedName>
        <fullName evidence="1">Uncharacterized protein</fullName>
    </submittedName>
</protein>
<keyword evidence="2" id="KW-1185">Reference proteome</keyword>
<dbReference type="EMBL" id="KB538686">
    <property type="protein sequence ID" value="EMP32780.1"/>
    <property type="molecule type" value="Genomic_DNA"/>
</dbReference>
<dbReference type="AlphaFoldDB" id="M7BB31"/>